<sequence>MTEIPSPKALFTRSGRGLAATALASLALVACGSEQAGTASVRAGSSTPSPTPSSDVAFTAMLDRVARSCPAPGPVEKHPGDAAAPAPTSGPEVELNARDWCASALHEERITRAVWELADPTPEKVGKVLNDLGYVDGRIHGLRQSGAATTFALDLRDKGGRLCLDGSVDGERTMVTACVAPRTGPFAVAK</sequence>
<reference evidence="2 3" key="1">
    <citation type="journal article" date="2014" name="Int. J. Syst. Evol. Microbiol.">
        <title>Complete genome sequence of Corynebacterium casei LMG S-19264T (=DSM 44701T), isolated from a smear-ripened cheese.</title>
        <authorList>
            <consortium name="US DOE Joint Genome Institute (JGI-PGF)"/>
            <person name="Walter F."/>
            <person name="Albersmeier A."/>
            <person name="Kalinowski J."/>
            <person name="Ruckert C."/>
        </authorList>
    </citation>
    <scope>NUCLEOTIDE SEQUENCE [LARGE SCALE GENOMIC DNA]</scope>
    <source>
        <strain evidence="2 3">JCM 4205</strain>
    </source>
</reference>
<accession>A0AAV4KRY5</accession>
<feature type="region of interest" description="Disordered" evidence="1">
    <location>
        <begin position="68"/>
        <end position="91"/>
    </location>
</feature>
<gene>
    <name evidence="2" type="ORF">GCM10010497_52930</name>
</gene>
<evidence type="ECO:0000313" key="3">
    <source>
        <dbReference type="Proteomes" id="UP000642014"/>
    </source>
</evidence>
<evidence type="ECO:0000313" key="2">
    <source>
        <dbReference type="EMBL" id="GGR42947.1"/>
    </source>
</evidence>
<evidence type="ECO:0000256" key="1">
    <source>
        <dbReference type="SAM" id="MobiDB-lite"/>
    </source>
</evidence>
<dbReference type="AlphaFoldDB" id="A0AAV4KRY5"/>
<dbReference type="RefSeq" id="WP_229991689.1">
    <property type="nucleotide sequence ID" value="NZ_BMSJ01000011.1"/>
</dbReference>
<comment type="caution">
    <text evidence="2">The sequence shown here is derived from an EMBL/GenBank/DDBJ whole genome shotgun (WGS) entry which is preliminary data.</text>
</comment>
<protein>
    <submittedName>
        <fullName evidence="2">Uncharacterized protein</fullName>
    </submittedName>
</protein>
<dbReference type="GeneID" id="95458892"/>
<organism evidence="2 3">
    <name type="scientific">Streptomyces cinereoruber</name>
    <dbReference type="NCBI Taxonomy" id="67260"/>
    <lineage>
        <taxon>Bacteria</taxon>
        <taxon>Bacillati</taxon>
        <taxon>Actinomycetota</taxon>
        <taxon>Actinomycetes</taxon>
        <taxon>Kitasatosporales</taxon>
        <taxon>Streptomycetaceae</taxon>
        <taxon>Streptomyces</taxon>
    </lineage>
</organism>
<proteinExistence type="predicted"/>
<dbReference type="Proteomes" id="UP000642014">
    <property type="component" value="Unassembled WGS sequence"/>
</dbReference>
<dbReference type="EMBL" id="BMSJ01000011">
    <property type="protein sequence ID" value="GGR42947.1"/>
    <property type="molecule type" value="Genomic_DNA"/>
</dbReference>
<name>A0AAV4KRY5_9ACTN</name>